<dbReference type="InterPro" id="IPR042099">
    <property type="entry name" value="ANL_N_sf"/>
</dbReference>
<dbReference type="PANTHER" id="PTHR43272:SF33">
    <property type="entry name" value="AMP-BINDING DOMAIN-CONTAINING PROTEIN-RELATED"/>
    <property type="match status" value="1"/>
</dbReference>
<evidence type="ECO:0000313" key="5">
    <source>
        <dbReference type="Proteomes" id="UP000448199"/>
    </source>
</evidence>
<keyword evidence="5" id="KW-1185">Reference proteome</keyword>
<proteinExistence type="predicted"/>
<comment type="caution">
    <text evidence="4">The sequence shown here is derived from an EMBL/GenBank/DDBJ whole genome shotgun (WGS) entry which is preliminary data.</text>
</comment>
<reference evidence="4 5" key="1">
    <citation type="submission" date="2019-12" db="EMBL/GenBank/DDBJ databases">
        <title>Genomic-based taxomic classification of the family Erythrobacteraceae.</title>
        <authorList>
            <person name="Xu L."/>
        </authorList>
    </citation>
    <scope>NUCLEOTIDE SEQUENCE [LARGE SCALE GENOMIC DNA]</scope>
    <source>
        <strain evidence="4 5">DSM 17792</strain>
    </source>
</reference>
<name>A0A844XRH8_9SPHN</name>
<dbReference type="AlphaFoldDB" id="A0A844XRH8"/>
<dbReference type="GO" id="GO:0004467">
    <property type="term" value="F:long-chain fatty acid-CoA ligase activity"/>
    <property type="evidence" value="ECO:0007669"/>
    <property type="project" value="TreeGrafter"/>
</dbReference>
<dbReference type="OrthoDB" id="9803968at2"/>
<dbReference type="Pfam" id="PF23562">
    <property type="entry name" value="AMP-binding_C_3"/>
    <property type="match status" value="1"/>
</dbReference>
<evidence type="ECO:0000313" key="4">
    <source>
        <dbReference type="EMBL" id="MXO47969.1"/>
    </source>
</evidence>
<dbReference type="Gene3D" id="3.40.50.12780">
    <property type="entry name" value="N-terminal domain of ligase-like"/>
    <property type="match status" value="1"/>
</dbReference>
<gene>
    <name evidence="4" type="ORF">GRI69_06845</name>
</gene>
<evidence type="ECO:0000256" key="2">
    <source>
        <dbReference type="ARBA" id="ARBA00022840"/>
    </source>
</evidence>
<evidence type="ECO:0000256" key="1">
    <source>
        <dbReference type="ARBA" id="ARBA00022741"/>
    </source>
</evidence>
<dbReference type="Pfam" id="PF00501">
    <property type="entry name" value="AMP-binding"/>
    <property type="match status" value="1"/>
</dbReference>
<organism evidence="4 5">
    <name type="scientific">Qipengyuania vulgaris</name>
    <dbReference type="NCBI Taxonomy" id="291985"/>
    <lineage>
        <taxon>Bacteria</taxon>
        <taxon>Pseudomonadati</taxon>
        <taxon>Pseudomonadota</taxon>
        <taxon>Alphaproteobacteria</taxon>
        <taxon>Sphingomonadales</taxon>
        <taxon>Erythrobacteraceae</taxon>
        <taxon>Qipengyuania</taxon>
    </lineage>
</organism>
<sequence length="600" mass="66215">MLSDIDSANNLVELFLKRGDERPDRAFLGAKRDGAWQTLSWREAAEQVCLLAENLRTLGLQAGDRVCLVSENRPEWCIADLAIMAAGCITVPAYVTNTERDHVHILDNSGAKAVIVSDQKLLGPLHGALQATGIADHVIGIEDLHRQQAGSFSFYDWSRMLEGDAVTARKAVEDRIAKIGRGDTACIIYTSGTGGAPRGVMQHHGAILCNIAGAAEILIEDFGIDDEERFLSFLPASHAYEHTGGQFLPISVGAQIYYSEGLEKLASNIEETKPTIMVVVPRLFEVLRTRIMKQVTKQGGLAEKLMMTALEVGERRAQGNPKFGDGIKDAIVGRLLKPKIRQRFGGRIKAMVSGGAPLNPEVGIFFEAMGLTMLQGYGQTEAGPVVACNRPSAGIAMHSVGPAMRGVEVRIAEDGEILCRGELVMHGYWQNQAETERTIKDGWLHTGDIGHLDEKNRIVITDRKKDMIVNDKGDNIAPQKVEGMLTLQPEIGQAMVAGDKRPYIVGLIVPDAEWSLEWARENDKKFDMAMLQDDPEFRSAVRKAVDRVNKDLSVIEKVRQFTFADEGFTIENEEMTPSMKIRRHKIKARYGVRLDGLYRS</sequence>
<dbReference type="InterPro" id="IPR000873">
    <property type="entry name" value="AMP-dep_synth/lig_dom"/>
</dbReference>
<feature type="domain" description="AMP-dependent synthetase/ligase" evidence="3">
    <location>
        <begin position="18"/>
        <end position="429"/>
    </location>
</feature>
<dbReference type="Proteomes" id="UP000448199">
    <property type="component" value="Unassembled WGS sequence"/>
</dbReference>
<dbReference type="GO" id="GO:0016020">
    <property type="term" value="C:membrane"/>
    <property type="evidence" value="ECO:0007669"/>
    <property type="project" value="TreeGrafter"/>
</dbReference>
<dbReference type="GO" id="GO:0005524">
    <property type="term" value="F:ATP binding"/>
    <property type="evidence" value="ECO:0007669"/>
    <property type="project" value="UniProtKB-KW"/>
</dbReference>
<dbReference type="RefSeq" id="WP_160727530.1">
    <property type="nucleotide sequence ID" value="NZ_WTYC01000003.1"/>
</dbReference>
<accession>A0A844XRH8</accession>
<dbReference type="SUPFAM" id="SSF56801">
    <property type="entry name" value="Acetyl-CoA synthetase-like"/>
    <property type="match status" value="1"/>
</dbReference>
<evidence type="ECO:0000259" key="3">
    <source>
        <dbReference type="Pfam" id="PF00501"/>
    </source>
</evidence>
<keyword evidence="1" id="KW-0547">Nucleotide-binding</keyword>
<protein>
    <submittedName>
        <fullName evidence="4">AMP-binding protein</fullName>
    </submittedName>
</protein>
<dbReference type="PANTHER" id="PTHR43272">
    <property type="entry name" value="LONG-CHAIN-FATTY-ACID--COA LIGASE"/>
    <property type="match status" value="1"/>
</dbReference>
<dbReference type="CDD" id="cd05907">
    <property type="entry name" value="VL_LC_FACS_like"/>
    <property type="match status" value="1"/>
</dbReference>
<keyword evidence="2" id="KW-0067">ATP-binding</keyword>
<dbReference type="EMBL" id="WTYC01000003">
    <property type="protein sequence ID" value="MXO47969.1"/>
    <property type="molecule type" value="Genomic_DNA"/>
</dbReference>